<protein>
    <submittedName>
        <fullName evidence="2">Alpha/beta-hydrolase</fullName>
    </submittedName>
</protein>
<name>A0A167QJU0_CALVF</name>
<organism evidence="2 3">
    <name type="scientific">Calocera viscosa (strain TUFC12733)</name>
    <dbReference type="NCBI Taxonomy" id="1330018"/>
    <lineage>
        <taxon>Eukaryota</taxon>
        <taxon>Fungi</taxon>
        <taxon>Dikarya</taxon>
        <taxon>Basidiomycota</taxon>
        <taxon>Agaricomycotina</taxon>
        <taxon>Dacrymycetes</taxon>
        <taxon>Dacrymycetales</taxon>
        <taxon>Dacrymycetaceae</taxon>
        <taxon>Calocera</taxon>
    </lineage>
</organism>
<dbReference type="Pfam" id="PF00561">
    <property type="entry name" value="Abhydrolase_1"/>
    <property type="match status" value="1"/>
</dbReference>
<keyword evidence="2" id="KW-0378">Hydrolase</keyword>
<dbReference type="GO" id="GO:0046503">
    <property type="term" value="P:glycerolipid catabolic process"/>
    <property type="evidence" value="ECO:0007669"/>
    <property type="project" value="TreeGrafter"/>
</dbReference>
<dbReference type="InterPro" id="IPR000073">
    <property type="entry name" value="AB_hydrolase_1"/>
</dbReference>
<evidence type="ECO:0000313" key="2">
    <source>
        <dbReference type="EMBL" id="KZP00004.1"/>
    </source>
</evidence>
<evidence type="ECO:0000259" key="1">
    <source>
        <dbReference type="Pfam" id="PF00561"/>
    </source>
</evidence>
<accession>A0A167QJU0</accession>
<gene>
    <name evidence="2" type="ORF">CALVIDRAFT_595432</name>
</gene>
<dbReference type="OrthoDB" id="3357234at2759"/>
<dbReference type="PANTHER" id="PTHR43433">
    <property type="entry name" value="HYDROLASE, ALPHA/BETA FOLD FAMILY PROTEIN"/>
    <property type="match status" value="1"/>
</dbReference>
<dbReference type="InterPro" id="IPR050471">
    <property type="entry name" value="AB_hydrolase"/>
</dbReference>
<dbReference type="SUPFAM" id="SSF53474">
    <property type="entry name" value="alpha/beta-Hydrolases"/>
    <property type="match status" value="1"/>
</dbReference>
<dbReference type="STRING" id="1330018.A0A167QJU0"/>
<dbReference type="AlphaFoldDB" id="A0A167QJU0"/>
<dbReference type="Gene3D" id="3.40.50.1820">
    <property type="entry name" value="alpha/beta hydrolase"/>
    <property type="match status" value="1"/>
</dbReference>
<sequence length="279" mass="30877">MPTLDVPGASLFYETHGSGPLFVLVPGGGGSGDSYHPVAAALAAKYTVVTYDRRGFSRSTLIGEQDYSVRLQTDVDDVHALIKHLSSDDTAVVFGSSSGAIISLFVLLTYPESIRVLIPHEPPAVDLLPDKEEWIKFNYDCYDTYKTEGAPAAFTKFMDRISGGAELQMFRQRLVNVSDEEKKDTTSPRAKNQAYWFEHELRQYPPVPIDVDALAKLKNKLLLAAGQDSTDMFPYWPLKKLSEKLDLPILALPGGHVGYMYASEPYAKILIEALEKKGN</sequence>
<reference evidence="2 3" key="1">
    <citation type="journal article" date="2016" name="Mol. Biol. Evol.">
        <title>Comparative Genomics of Early-Diverging Mushroom-Forming Fungi Provides Insights into the Origins of Lignocellulose Decay Capabilities.</title>
        <authorList>
            <person name="Nagy L.G."/>
            <person name="Riley R."/>
            <person name="Tritt A."/>
            <person name="Adam C."/>
            <person name="Daum C."/>
            <person name="Floudas D."/>
            <person name="Sun H."/>
            <person name="Yadav J.S."/>
            <person name="Pangilinan J."/>
            <person name="Larsson K.H."/>
            <person name="Matsuura K."/>
            <person name="Barry K."/>
            <person name="Labutti K."/>
            <person name="Kuo R."/>
            <person name="Ohm R.A."/>
            <person name="Bhattacharya S.S."/>
            <person name="Shirouzu T."/>
            <person name="Yoshinaga Y."/>
            <person name="Martin F.M."/>
            <person name="Grigoriev I.V."/>
            <person name="Hibbett D.S."/>
        </authorList>
    </citation>
    <scope>NUCLEOTIDE SEQUENCE [LARGE SCALE GENOMIC DNA]</scope>
    <source>
        <strain evidence="2 3">TUFC12733</strain>
    </source>
</reference>
<dbReference type="PANTHER" id="PTHR43433:SF5">
    <property type="entry name" value="AB HYDROLASE-1 DOMAIN-CONTAINING PROTEIN"/>
    <property type="match status" value="1"/>
</dbReference>
<dbReference type="InterPro" id="IPR029058">
    <property type="entry name" value="AB_hydrolase_fold"/>
</dbReference>
<dbReference type="EMBL" id="KV417270">
    <property type="protein sequence ID" value="KZP00004.1"/>
    <property type="molecule type" value="Genomic_DNA"/>
</dbReference>
<dbReference type="GO" id="GO:0004806">
    <property type="term" value="F:triacylglycerol lipase activity"/>
    <property type="evidence" value="ECO:0007669"/>
    <property type="project" value="TreeGrafter"/>
</dbReference>
<proteinExistence type="predicted"/>
<feature type="domain" description="AB hydrolase-1" evidence="1">
    <location>
        <begin position="20"/>
        <end position="258"/>
    </location>
</feature>
<evidence type="ECO:0000313" key="3">
    <source>
        <dbReference type="Proteomes" id="UP000076738"/>
    </source>
</evidence>
<dbReference type="Proteomes" id="UP000076738">
    <property type="component" value="Unassembled WGS sequence"/>
</dbReference>
<keyword evidence="3" id="KW-1185">Reference proteome</keyword>